<feature type="compositionally biased region" description="Polar residues" evidence="1">
    <location>
        <begin position="474"/>
        <end position="498"/>
    </location>
</feature>
<feature type="compositionally biased region" description="Pro residues" evidence="1">
    <location>
        <begin position="342"/>
        <end position="352"/>
    </location>
</feature>
<keyword evidence="3" id="KW-1185">Reference proteome</keyword>
<feature type="compositionally biased region" description="Polar residues" evidence="1">
    <location>
        <begin position="197"/>
        <end position="206"/>
    </location>
</feature>
<feature type="compositionally biased region" description="Polar residues" evidence="1">
    <location>
        <begin position="171"/>
        <end position="189"/>
    </location>
</feature>
<organism evidence="2 3">
    <name type="scientific">Phakopsora pachyrhizi</name>
    <name type="common">Asian soybean rust disease fungus</name>
    <dbReference type="NCBI Taxonomy" id="170000"/>
    <lineage>
        <taxon>Eukaryota</taxon>
        <taxon>Fungi</taxon>
        <taxon>Dikarya</taxon>
        <taxon>Basidiomycota</taxon>
        <taxon>Pucciniomycotina</taxon>
        <taxon>Pucciniomycetes</taxon>
        <taxon>Pucciniales</taxon>
        <taxon>Phakopsoraceae</taxon>
        <taxon>Phakopsora</taxon>
    </lineage>
</organism>
<sequence length="818" mass="90208">MSIITLNPKKVRFIPIKQQPTARSRKRHETSPTSSTDQSETKKLKTVIINKSDSDRLEQSTSPSISTSTTTTTASSSSSPPLVLSSSASSSPSSTPQPVPSEEKLEQGSSQTNQLFISSDDQSKQPNRFISLPQSHQSIDTSSPDGPSIIFTHQNNYQNVSVNPPPPNSNTIISVLSSHPPQLHQTNPLSEKPRNLRQISPTTKTKIPQLLTPSRPSLPTLSHSLSSPITKKHKFQSTKIFPTTSSEPLVSNQSLKSLKVRSSSLPPTTSVSISSKLNCSPSKNEKTSAASSGRFSERRLLHSTSTTTLNPTSQYDSPKTSKSNSLSNSSPISLKHSFLPNHRPPSKLPSPPSFSLSSAIKPTNLKHPISLSRANSLSASSDVSSRITLRKVGTDENLNRKASEANKLTGFSRLPQSKSDEELSKRGKREVLLTLKSTNHQSQAFLRSPNSSDNLNKHSRDRLLFSSPARSRDASNISSGIPILNSPSQTRKATTLKPQVSEEPQECSGTSFASLPKFTTVAPGKLCKISRGLQALKRSTSTSRTTTGATIDVSLKDLNSEKSSSKLSTSSSSTTKNNSYVIEESGSRLRPRRVTNSSVGENPEVNTRQKEGLFRASIFNNDQVKLTKLTARHKNLNEQRFNLIKIEVIEMGQERPASPEDRFRKRSKFKQQQKKYLSGRRSVCQGIGNRIDDMDLEEISIKLNDESSCQEKIDKEDEDEEGDLRMGRVRWKRPIFEEFDELIEAEEDLSSSFKGLNSESDCSGGKVLKGVLKKNERSRFDEYGNLCFDGNNGKIIYDVDGNEILPELVCVTRRTWLS</sequence>
<feature type="compositionally biased region" description="Low complexity" evidence="1">
    <location>
        <begin position="59"/>
        <end position="96"/>
    </location>
</feature>
<dbReference type="Proteomes" id="UP001153365">
    <property type="component" value="Unassembled WGS sequence"/>
</dbReference>
<name>A0AAV0BJQ2_PHAPC</name>
<feature type="region of interest" description="Disordered" evidence="1">
    <location>
        <begin position="560"/>
        <end position="606"/>
    </location>
</feature>
<feature type="compositionally biased region" description="Low complexity" evidence="1">
    <location>
        <begin position="565"/>
        <end position="579"/>
    </location>
</feature>
<feature type="compositionally biased region" description="Polar residues" evidence="1">
    <location>
        <begin position="594"/>
        <end position="606"/>
    </location>
</feature>
<feature type="region of interest" description="Disordered" evidence="1">
    <location>
        <begin position="1"/>
        <end position="112"/>
    </location>
</feature>
<evidence type="ECO:0000313" key="3">
    <source>
        <dbReference type="Proteomes" id="UP001153365"/>
    </source>
</evidence>
<feature type="region of interest" description="Disordered" evidence="1">
    <location>
        <begin position="157"/>
        <end position="236"/>
    </location>
</feature>
<feature type="region of interest" description="Disordered" evidence="1">
    <location>
        <begin position="259"/>
        <end position="355"/>
    </location>
</feature>
<accession>A0AAV0BJQ2</accession>
<dbReference type="AlphaFoldDB" id="A0AAV0BJQ2"/>
<feature type="region of interest" description="Disordered" evidence="1">
    <location>
        <begin position="398"/>
        <end position="426"/>
    </location>
</feature>
<feature type="compositionally biased region" description="Low complexity" evidence="1">
    <location>
        <begin position="302"/>
        <end position="337"/>
    </location>
</feature>
<feature type="compositionally biased region" description="Polar residues" evidence="1">
    <location>
        <begin position="266"/>
        <end position="294"/>
    </location>
</feature>
<feature type="compositionally biased region" description="Low complexity" evidence="1">
    <location>
        <begin position="208"/>
        <end position="228"/>
    </location>
</feature>
<proteinExistence type="predicted"/>
<reference evidence="2" key="1">
    <citation type="submission" date="2022-06" db="EMBL/GenBank/DDBJ databases">
        <authorList>
            <consortium name="SYNGENTA / RWTH Aachen University"/>
        </authorList>
    </citation>
    <scope>NUCLEOTIDE SEQUENCE</scope>
</reference>
<evidence type="ECO:0000313" key="2">
    <source>
        <dbReference type="EMBL" id="CAH7686667.1"/>
    </source>
</evidence>
<evidence type="ECO:0000256" key="1">
    <source>
        <dbReference type="SAM" id="MobiDB-lite"/>
    </source>
</evidence>
<protein>
    <submittedName>
        <fullName evidence="2">Expressed protein</fullName>
    </submittedName>
</protein>
<dbReference type="EMBL" id="CALTRL010005808">
    <property type="protein sequence ID" value="CAH7686667.1"/>
    <property type="molecule type" value="Genomic_DNA"/>
</dbReference>
<comment type="caution">
    <text evidence="2">The sequence shown here is derived from an EMBL/GenBank/DDBJ whole genome shotgun (WGS) entry which is preliminary data.</text>
</comment>
<gene>
    <name evidence="2" type="ORF">PPACK8108_LOCUS21349</name>
</gene>
<feature type="region of interest" description="Disordered" evidence="1">
    <location>
        <begin position="467"/>
        <end position="511"/>
    </location>
</feature>